<keyword evidence="2" id="KW-0472">Membrane</keyword>
<evidence type="ECO:0000313" key="5">
    <source>
        <dbReference type="Proteomes" id="UP000186917"/>
    </source>
</evidence>
<dbReference type="AlphaFoldDB" id="A0A173MRG9"/>
<dbReference type="RefSeq" id="WP_076379696.1">
    <property type="nucleotide sequence ID" value="NZ_AP017422.1"/>
</dbReference>
<reference evidence="5" key="1">
    <citation type="submission" date="2017-01" db="EMBL/GenBank/DDBJ databases">
        <authorList>
            <person name="Varghese N."/>
            <person name="Submissions S."/>
        </authorList>
    </citation>
    <scope>NUCLEOTIDE SEQUENCE [LARGE SCALE GENOMIC DNA]</scope>
    <source>
        <strain evidence="5">DSM 21054</strain>
    </source>
</reference>
<gene>
    <name evidence="4" type="ORF">SAMN05421788_104375</name>
</gene>
<feature type="domain" description="DUF4349" evidence="3">
    <location>
        <begin position="80"/>
        <end position="273"/>
    </location>
</feature>
<feature type="transmembrane region" description="Helical" evidence="2">
    <location>
        <begin position="12"/>
        <end position="33"/>
    </location>
</feature>
<evidence type="ECO:0000256" key="1">
    <source>
        <dbReference type="SAM" id="Coils"/>
    </source>
</evidence>
<protein>
    <recommendedName>
        <fullName evidence="3">DUF4349 domain-containing protein</fullName>
    </recommendedName>
</protein>
<dbReference type="OrthoDB" id="651340at2"/>
<evidence type="ECO:0000313" key="4">
    <source>
        <dbReference type="EMBL" id="SIT17791.1"/>
    </source>
</evidence>
<keyword evidence="2" id="KW-1133">Transmembrane helix</keyword>
<dbReference type="InterPro" id="IPR025645">
    <property type="entry name" value="DUF4349"/>
</dbReference>
<feature type="transmembrane region" description="Helical" evidence="2">
    <location>
        <begin position="254"/>
        <end position="277"/>
    </location>
</feature>
<organism evidence="4 5">
    <name type="scientific">Filimonas lacunae</name>
    <dbReference type="NCBI Taxonomy" id="477680"/>
    <lineage>
        <taxon>Bacteria</taxon>
        <taxon>Pseudomonadati</taxon>
        <taxon>Bacteroidota</taxon>
        <taxon>Chitinophagia</taxon>
        <taxon>Chitinophagales</taxon>
        <taxon>Chitinophagaceae</taxon>
        <taxon>Filimonas</taxon>
    </lineage>
</organism>
<sequence length="288" mass="32396">MNVTFKRRTKKVIIYLTIPFLVLFVFRLSYGYLVSSVERNNWVADSDFFSSIGELRKNYASEKGGKRVSAPDWADNQKYEKTATVQTRTTKFDADAAAVDSATKQFSAVIQYEQSVGNKGSRQLHLSIGVVPSAFDSFYTAIQKIGTVKEREVVKVDKTNEYRQLNAKRESLEKTLASLQELKSESGVISDFVTLHDKILEIEKELQELGVELGNFNSENEYCTVRVSLFEGSAGKKASFFTQTKNTLEWTIQYYTILIAALFGACCAATLIVHIAIKLNILKSEVQN</sequence>
<name>A0A173MRG9_9BACT</name>
<accession>A0A173MRG9</accession>
<evidence type="ECO:0000259" key="3">
    <source>
        <dbReference type="Pfam" id="PF14257"/>
    </source>
</evidence>
<evidence type="ECO:0000256" key="2">
    <source>
        <dbReference type="SAM" id="Phobius"/>
    </source>
</evidence>
<keyword evidence="5" id="KW-1185">Reference proteome</keyword>
<keyword evidence="1" id="KW-0175">Coiled coil</keyword>
<feature type="coiled-coil region" evidence="1">
    <location>
        <begin position="155"/>
        <end position="219"/>
    </location>
</feature>
<proteinExistence type="predicted"/>
<dbReference type="Proteomes" id="UP000186917">
    <property type="component" value="Unassembled WGS sequence"/>
</dbReference>
<dbReference type="EMBL" id="FTOR01000004">
    <property type="protein sequence ID" value="SIT17791.1"/>
    <property type="molecule type" value="Genomic_DNA"/>
</dbReference>
<keyword evidence="2" id="KW-0812">Transmembrane</keyword>
<dbReference type="Pfam" id="PF14257">
    <property type="entry name" value="DUF4349"/>
    <property type="match status" value="1"/>
</dbReference>
<dbReference type="KEGG" id="fln:FLA_6315"/>
<dbReference type="STRING" id="477680.SAMN05421788_104375"/>